<dbReference type="CDD" id="cd06257">
    <property type="entry name" value="DnaJ"/>
    <property type="match status" value="1"/>
</dbReference>
<accession>A0A4Y7K2V7</accession>
<evidence type="ECO:0000313" key="4">
    <source>
        <dbReference type="Proteomes" id="UP000316621"/>
    </source>
</evidence>
<dbReference type="PROSITE" id="PS50076">
    <property type="entry name" value="DNAJ_2"/>
    <property type="match status" value="1"/>
</dbReference>
<dbReference type="InterPro" id="IPR036869">
    <property type="entry name" value="J_dom_sf"/>
</dbReference>
<feature type="compositionally biased region" description="Low complexity" evidence="1">
    <location>
        <begin position="142"/>
        <end position="167"/>
    </location>
</feature>
<dbReference type="Pfam" id="PF00226">
    <property type="entry name" value="DnaJ"/>
    <property type="match status" value="1"/>
</dbReference>
<keyword evidence="4" id="KW-1185">Reference proteome</keyword>
<dbReference type="Gene3D" id="1.10.287.110">
    <property type="entry name" value="DnaJ domain"/>
    <property type="match status" value="1"/>
</dbReference>
<dbReference type="EMBL" id="CM010720">
    <property type="protein sequence ID" value="RZC66682.1"/>
    <property type="molecule type" value="Genomic_DNA"/>
</dbReference>
<dbReference type="InterPro" id="IPR052276">
    <property type="entry name" value="Diphthamide-biosynth_chaperone"/>
</dbReference>
<dbReference type="PRINTS" id="PR00625">
    <property type="entry name" value="JDOMAIN"/>
</dbReference>
<organism evidence="3 4">
    <name type="scientific">Papaver somniferum</name>
    <name type="common">Opium poppy</name>
    <dbReference type="NCBI Taxonomy" id="3469"/>
    <lineage>
        <taxon>Eukaryota</taxon>
        <taxon>Viridiplantae</taxon>
        <taxon>Streptophyta</taxon>
        <taxon>Embryophyta</taxon>
        <taxon>Tracheophyta</taxon>
        <taxon>Spermatophyta</taxon>
        <taxon>Magnoliopsida</taxon>
        <taxon>Ranunculales</taxon>
        <taxon>Papaveraceae</taxon>
        <taxon>Papaveroideae</taxon>
        <taxon>Papaver</taxon>
    </lineage>
</organism>
<gene>
    <name evidence="3" type="ORF">C5167_010372</name>
</gene>
<dbReference type="OMA" id="ANRNWET"/>
<dbReference type="PANTHER" id="PTHR44240:SF10">
    <property type="entry name" value="J DOMAIN-CONTAINING PROTEIN"/>
    <property type="match status" value="1"/>
</dbReference>
<evidence type="ECO:0000259" key="2">
    <source>
        <dbReference type="PROSITE" id="PS50076"/>
    </source>
</evidence>
<dbReference type="AlphaFoldDB" id="A0A4Y7K2V7"/>
<dbReference type="OrthoDB" id="445556at2759"/>
<dbReference type="InterPro" id="IPR018253">
    <property type="entry name" value="DnaJ_domain_CS"/>
</dbReference>
<feature type="domain" description="J" evidence="2">
    <location>
        <begin position="72"/>
        <end position="139"/>
    </location>
</feature>
<reference evidence="3 4" key="1">
    <citation type="journal article" date="2018" name="Science">
        <title>The opium poppy genome and morphinan production.</title>
        <authorList>
            <person name="Guo L."/>
            <person name="Winzer T."/>
            <person name="Yang X."/>
            <person name="Li Y."/>
            <person name="Ning Z."/>
            <person name="He Z."/>
            <person name="Teodor R."/>
            <person name="Lu Y."/>
            <person name="Bowser T.A."/>
            <person name="Graham I.A."/>
            <person name="Ye K."/>
        </authorList>
    </citation>
    <scope>NUCLEOTIDE SEQUENCE [LARGE SCALE GENOMIC DNA]</scope>
    <source>
        <strain evidence="4">cv. HN1</strain>
        <tissue evidence="3">Leaves</tissue>
    </source>
</reference>
<protein>
    <recommendedName>
        <fullName evidence="2">J domain-containing protein</fullName>
    </recommendedName>
</protein>
<feature type="region of interest" description="Disordered" evidence="1">
    <location>
        <begin position="142"/>
        <end position="176"/>
    </location>
</feature>
<dbReference type="InterPro" id="IPR001623">
    <property type="entry name" value="DnaJ_domain"/>
</dbReference>
<sequence>MFAQTSSLSSVIPNSSPFSFSCDQFSGPKSPTSPSSVRFRQPTITAAACSTYSSSDTAQSPPHLFMSSASSSLYEVLGIPMGASGNEIKSAYRKLARVCHPDVVAMDRKDNSADTFMKIHAAYSTLSDPEKRADYDRKLFKSASSSSSSFSFSSRQSTTSSSGYTRSRNWETDQCW</sequence>
<dbReference type="Gramene" id="RZC66682">
    <property type="protein sequence ID" value="RZC66682"/>
    <property type="gene ID" value="C5167_010372"/>
</dbReference>
<dbReference type="PROSITE" id="PS00636">
    <property type="entry name" value="DNAJ_1"/>
    <property type="match status" value="1"/>
</dbReference>
<evidence type="ECO:0000256" key="1">
    <source>
        <dbReference type="SAM" id="MobiDB-lite"/>
    </source>
</evidence>
<dbReference type="SMART" id="SM00271">
    <property type="entry name" value="DnaJ"/>
    <property type="match status" value="1"/>
</dbReference>
<dbReference type="SUPFAM" id="SSF46565">
    <property type="entry name" value="Chaperone J-domain"/>
    <property type="match status" value="1"/>
</dbReference>
<dbReference type="Proteomes" id="UP000316621">
    <property type="component" value="Chromosome 6"/>
</dbReference>
<evidence type="ECO:0000313" key="3">
    <source>
        <dbReference type="EMBL" id="RZC66682.1"/>
    </source>
</evidence>
<proteinExistence type="predicted"/>
<name>A0A4Y7K2V7_PAPSO</name>
<dbReference type="STRING" id="3469.A0A4Y7K2V7"/>
<dbReference type="PANTHER" id="PTHR44240">
    <property type="entry name" value="DNAJ DOMAIN (PROKARYOTIC HEAT SHOCK PROTEIN)-RELATED"/>
    <property type="match status" value="1"/>
</dbReference>